<dbReference type="Proteomes" id="UP000524492">
    <property type="component" value="Unassembled WGS sequence"/>
</dbReference>
<organism evidence="1 2">
    <name type="scientific">Rhizobium aethiopicum</name>
    <dbReference type="NCBI Taxonomy" id="1138170"/>
    <lineage>
        <taxon>Bacteria</taxon>
        <taxon>Pseudomonadati</taxon>
        <taxon>Pseudomonadota</taxon>
        <taxon>Alphaproteobacteria</taxon>
        <taxon>Hyphomicrobiales</taxon>
        <taxon>Rhizobiaceae</taxon>
        <taxon>Rhizobium/Agrobacterium group</taxon>
        <taxon>Rhizobium</taxon>
    </lineage>
</organism>
<comment type="caution">
    <text evidence="1">The sequence shown here is derived from an EMBL/GenBank/DDBJ whole genome shotgun (WGS) entry which is preliminary data.</text>
</comment>
<protein>
    <submittedName>
        <fullName evidence="1">Uncharacterized protein</fullName>
    </submittedName>
</protein>
<dbReference type="RefSeq" id="WP_184457119.1">
    <property type="nucleotide sequence ID" value="NZ_JACIFV010000009.1"/>
</dbReference>
<keyword evidence="2" id="KW-1185">Reference proteome</keyword>
<sequence>MDVMITVREYGYGEDAVGYPPHGLAEVIQILQETLMEIPPEFRSSAEVDYSPRYEYGESYDRLRIIYERPETAEEQTARITAERATMMKWIEEQEALIRRRKAELEIA</sequence>
<gene>
    <name evidence="1" type="ORF">GGD53_002982</name>
</gene>
<evidence type="ECO:0000313" key="2">
    <source>
        <dbReference type="Proteomes" id="UP000524492"/>
    </source>
</evidence>
<name>A0A7W6MJ00_9HYPH</name>
<dbReference type="EMBL" id="JACIFV010000009">
    <property type="protein sequence ID" value="MBB4192822.1"/>
    <property type="molecule type" value="Genomic_DNA"/>
</dbReference>
<accession>A0A7W6MJ00</accession>
<proteinExistence type="predicted"/>
<reference evidence="1 2" key="1">
    <citation type="submission" date="2020-08" db="EMBL/GenBank/DDBJ databases">
        <title>Genomic Encyclopedia of Type Strains, Phase IV (KMG-V): Genome sequencing to study the core and pangenomes of soil and plant-associated prokaryotes.</title>
        <authorList>
            <person name="Whitman W."/>
        </authorList>
    </citation>
    <scope>NUCLEOTIDE SEQUENCE [LARGE SCALE GENOMIC DNA]</scope>
    <source>
        <strain evidence="1 2">SEMIA 4074</strain>
    </source>
</reference>
<evidence type="ECO:0000313" key="1">
    <source>
        <dbReference type="EMBL" id="MBB4192822.1"/>
    </source>
</evidence>
<dbReference type="AlphaFoldDB" id="A0A7W6MJ00"/>